<name>A0A165H491_9BASI</name>
<evidence type="ECO:0000256" key="1">
    <source>
        <dbReference type="SAM" id="SignalP"/>
    </source>
</evidence>
<dbReference type="PANTHER" id="PTHR42678:SF34">
    <property type="entry name" value="OS04G0183300 PROTEIN"/>
    <property type="match status" value="1"/>
</dbReference>
<dbReference type="STRING" id="1353952.A0A165H491"/>
<feature type="domain" description="Amidase" evidence="2">
    <location>
        <begin position="58"/>
        <end position="521"/>
    </location>
</feature>
<accession>A0A165H491</accession>
<keyword evidence="4" id="KW-1185">Reference proteome</keyword>
<dbReference type="AlphaFoldDB" id="A0A165H491"/>
<proteinExistence type="predicted"/>
<sequence length="553" mass="59102">MRVIAALSLLLLGSAPALGSAAAPKRHIPRDCVLPDLYDASVKELSNGMEAGCFTAVDLVKAYLARISEVNEELHAVIETNPDAVEIAAQLDKDRAAGIIWGPLHGIPVLVKDNIGTADKMNTTAGSYALLGSIVPRDAHVVKKLREAGAIILGKANLSEWAYYRGNGISNGWSARGGQTSNPYYPKGDTWGSSSGSAVAAAVGLAAVTLGSDTGGSVICPSDRQNVFGIRPTTGWVSRAGVVPLSEHQDTVGPITRWAADAALVLEIISGPDYRDNYTLAQPDVVPRYTYYLDEKALVGKKICVPRKVFNQDNVTHNDPSIGPVFNHSLVELANLGATIIDPAEMPSVLDGLYPTNVSTGLVFATDFKVDIKNYLDGLLSIPTGVHDLGDLIEFNIAHADLELPPLQNNQASWLTANATTGMANSTYLRDVWLDYYIGRTDGIHATLDKYGCDAIVLPSEGRTTTIATIAGCPIMNVPLGYYPDTVNATAIHNGTQFFPAPGIPFGLSFLGRQWDDANVLGMAYAYEQGTKHRLDNHAYDKATPKTQLADVM</sequence>
<keyword evidence="1" id="KW-0732">Signal</keyword>
<dbReference type="Pfam" id="PF01425">
    <property type="entry name" value="Amidase"/>
    <property type="match status" value="1"/>
</dbReference>
<evidence type="ECO:0000259" key="2">
    <source>
        <dbReference type="Pfam" id="PF01425"/>
    </source>
</evidence>
<reference evidence="3 4" key="1">
    <citation type="journal article" date="2016" name="Mol. Biol. Evol.">
        <title>Comparative Genomics of Early-Diverging Mushroom-Forming Fungi Provides Insights into the Origins of Lignocellulose Decay Capabilities.</title>
        <authorList>
            <person name="Nagy L.G."/>
            <person name="Riley R."/>
            <person name="Tritt A."/>
            <person name="Adam C."/>
            <person name="Daum C."/>
            <person name="Floudas D."/>
            <person name="Sun H."/>
            <person name="Yadav J.S."/>
            <person name="Pangilinan J."/>
            <person name="Larsson K.H."/>
            <person name="Matsuura K."/>
            <person name="Barry K."/>
            <person name="Labutti K."/>
            <person name="Kuo R."/>
            <person name="Ohm R.A."/>
            <person name="Bhattacharya S.S."/>
            <person name="Shirouzu T."/>
            <person name="Yoshinaga Y."/>
            <person name="Martin F.M."/>
            <person name="Grigoriev I.V."/>
            <person name="Hibbett D.S."/>
        </authorList>
    </citation>
    <scope>NUCLEOTIDE SEQUENCE [LARGE SCALE GENOMIC DNA]</scope>
    <source>
        <strain evidence="3 4">HHB12733</strain>
    </source>
</reference>
<dbReference type="SUPFAM" id="SSF75304">
    <property type="entry name" value="Amidase signature (AS) enzymes"/>
    <property type="match status" value="1"/>
</dbReference>
<dbReference type="EMBL" id="KV423946">
    <property type="protein sequence ID" value="KZT58846.1"/>
    <property type="molecule type" value="Genomic_DNA"/>
</dbReference>
<dbReference type="PANTHER" id="PTHR42678">
    <property type="entry name" value="AMIDASE"/>
    <property type="match status" value="1"/>
</dbReference>
<evidence type="ECO:0000313" key="3">
    <source>
        <dbReference type="EMBL" id="KZT58846.1"/>
    </source>
</evidence>
<dbReference type="Proteomes" id="UP000076842">
    <property type="component" value="Unassembled WGS sequence"/>
</dbReference>
<feature type="signal peptide" evidence="1">
    <location>
        <begin position="1"/>
        <end position="21"/>
    </location>
</feature>
<organism evidence="3 4">
    <name type="scientific">Calocera cornea HHB12733</name>
    <dbReference type="NCBI Taxonomy" id="1353952"/>
    <lineage>
        <taxon>Eukaryota</taxon>
        <taxon>Fungi</taxon>
        <taxon>Dikarya</taxon>
        <taxon>Basidiomycota</taxon>
        <taxon>Agaricomycotina</taxon>
        <taxon>Dacrymycetes</taxon>
        <taxon>Dacrymycetales</taxon>
        <taxon>Dacrymycetaceae</taxon>
        <taxon>Calocera</taxon>
    </lineage>
</organism>
<protein>
    <submittedName>
        <fullName evidence="3">Amidase signature enzyme</fullName>
    </submittedName>
</protein>
<gene>
    <name evidence="3" type="ORF">CALCODRAFT_481953</name>
</gene>
<dbReference type="Gene3D" id="3.90.1300.10">
    <property type="entry name" value="Amidase signature (AS) domain"/>
    <property type="match status" value="1"/>
</dbReference>
<feature type="chain" id="PRO_5007858505" evidence="1">
    <location>
        <begin position="22"/>
        <end position="553"/>
    </location>
</feature>
<dbReference type="InterPro" id="IPR036928">
    <property type="entry name" value="AS_sf"/>
</dbReference>
<evidence type="ECO:0000313" key="4">
    <source>
        <dbReference type="Proteomes" id="UP000076842"/>
    </source>
</evidence>
<dbReference type="InterPro" id="IPR023631">
    <property type="entry name" value="Amidase_dom"/>
</dbReference>
<dbReference type="InParanoid" id="A0A165H491"/>
<dbReference type="FunCoup" id="A0A165H491">
    <property type="interactions" value="186"/>
</dbReference>
<dbReference type="OrthoDB" id="566138at2759"/>